<gene>
    <name evidence="2" type="ORF">MUG84_09440</name>
</gene>
<dbReference type="AlphaFoldDB" id="A0A9X1WN56"/>
<dbReference type="InterPro" id="IPR011047">
    <property type="entry name" value="Quinoprotein_ADH-like_sf"/>
</dbReference>
<comment type="caution">
    <text evidence="2">The sequence shown here is derived from an EMBL/GenBank/DDBJ whole genome shotgun (WGS) entry which is preliminary data.</text>
</comment>
<evidence type="ECO:0000313" key="2">
    <source>
        <dbReference type="EMBL" id="MCJ8011964.1"/>
    </source>
</evidence>
<dbReference type="SMART" id="SM00635">
    <property type="entry name" value="BID_2"/>
    <property type="match status" value="2"/>
</dbReference>
<name>A0A9X1WN56_9BACL</name>
<feature type="domain" description="BIG2" evidence="1">
    <location>
        <begin position="413"/>
        <end position="494"/>
    </location>
</feature>
<dbReference type="PANTHER" id="PTHR42754">
    <property type="entry name" value="ENDOGLUCANASE"/>
    <property type="match status" value="1"/>
</dbReference>
<evidence type="ECO:0000259" key="1">
    <source>
        <dbReference type="SMART" id="SM00635"/>
    </source>
</evidence>
<accession>A0A9X1WN56</accession>
<feature type="domain" description="BIG2" evidence="1">
    <location>
        <begin position="506"/>
        <end position="588"/>
    </location>
</feature>
<dbReference type="RefSeq" id="WP_244724239.1">
    <property type="nucleotide sequence ID" value="NZ_JALIRP010000003.1"/>
</dbReference>
<organism evidence="2 3">
    <name type="scientific">Paenibacillus mangrovi</name>
    <dbReference type="NCBI Taxonomy" id="2931978"/>
    <lineage>
        <taxon>Bacteria</taxon>
        <taxon>Bacillati</taxon>
        <taxon>Bacillota</taxon>
        <taxon>Bacilli</taxon>
        <taxon>Bacillales</taxon>
        <taxon>Paenibacillaceae</taxon>
        <taxon>Paenibacillus</taxon>
    </lineage>
</organism>
<proteinExistence type="predicted"/>
<dbReference type="InterPro" id="IPR003343">
    <property type="entry name" value="Big_2"/>
</dbReference>
<dbReference type="Gene3D" id="2.60.40.1080">
    <property type="match status" value="2"/>
</dbReference>
<dbReference type="PANTHER" id="PTHR42754:SF1">
    <property type="entry name" value="LIPOPROTEIN"/>
    <property type="match status" value="1"/>
</dbReference>
<dbReference type="SUPFAM" id="SSF49373">
    <property type="entry name" value="Invasin/intimin cell-adhesion fragments"/>
    <property type="match status" value="2"/>
</dbReference>
<protein>
    <recommendedName>
        <fullName evidence="1">BIG2 domain-containing protein</fullName>
    </recommendedName>
</protein>
<dbReference type="EMBL" id="JALIRP010000003">
    <property type="protein sequence ID" value="MCJ8011964.1"/>
    <property type="molecule type" value="Genomic_DNA"/>
</dbReference>
<dbReference type="SUPFAM" id="SSF50998">
    <property type="entry name" value="Quinoprotein alcohol dehydrogenase-like"/>
    <property type="match status" value="1"/>
</dbReference>
<dbReference type="Proteomes" id="UP001139347">
    <property type="component" value="Unassembled WGS sequence"/>
</dbReference>
<keyword evidence="3" id="KW-1185">Reference proteome</keyword>
<reference evidence="2" key="1">
    <citation type="submission" date="2022-04" db="EMBL/GenBank/DDBJ databases">
        <title>Paenibacillus mangrovi sp. nov., a novel endophytic bacterium isolated from bark of Kandelia candel.</title>
        <authorList>
            <person name="Tuo L."/>
        </authorList>
    </citation>
    <scope>NUCLEOTIDE SEQUENCE</scope>
    <source>
        <strain evidence="2">KQZ6P-2</strain>
    </source>
</reference>
<sequence length="614" mass="67083">MVRIFSRLLTACIAGLLLMFGLLPGFSHVAAEEAQSAVEWSRDYGSKSEGEGVIPTSDGGYLAVGSIYDADKASGYPYQKAYVLKLDTEGQVEWERKLKNNSTRNTAYRAIEAKDGGYLVAGNSTAEGEPKDQLYMIRLDSSGNVLWEKVLEDDGINSTPKAIVETDDGFLIAGEGIISWVAYDQAYILKIDKNGEKLWYNKYPFSGSDYLTDLISASDGGYIAVGHAGMVEYESKELDAMLIMKIDDQGKMLWSKQSVDPGSGWTAYSVIASEDGGYMILSRKSIDGNGVMVLTKIDLSGQVKWEKTYRDGTNSELYNRLVRTNDGYAMLGKHYSWNSLERKTQYGVLSVDVNGEVISRELFKGPPIYMVGAAAATPDGGFIFPGTVQRGDIKKFQLMKLTPSVDRLPAERTLTGITFTDKEKKLKTGTSVSTVLQAVYSDGTKSDLSSAAVYVSGDSSILDVDALGRITGHEPGKSYVEAAYEGFTARLNVAVLPEDTDELNPVFGYIKLDSDEYSLAEGSMLDLKVTFYDYSIQKEVDITKQVTFSSDLPDIVEVDEEGNLIGHKPGITKIYAKYKGSSTSASVLVVRAPAPKVNVQPEPNEPENSTVVEE</sequence>
<evidence type="ECO:0000313" key="3">
    <source>
        <dbReference type="Proteomes" id="UP001139347"/>
    </source>
</evidence>
<dbReference type="InterPro" id="IPR008964">
    <property type="entry name" value="Invasin/intimin_cell_adhesion"/>
</dbReference>